<dbReference type="AlphaFoldDB" id="A0A382CPN7"/>
<sequence>KQLNKIAHKWGIENTKKYKNKSELSKALKLLMLYKGGMIKGKQNIKIVCKNIDQNTKNLKVKNMKNLLNNKLKNVIC</sequence>
<dbReference type="EMBL" id="UINC01035410">
    <property type="protein sequence ID" value="SVB27762.1"/>
    <property type="molecule type" value="Genomic_DNA"/>
</dbReference>
<gene>
    <name evidence="1" type="ORF">METZ01_LOCUS180616</name>
</gene>
<name>A0A382CPN7_9ZZZZ</name>
<reference evidence="1" key="1">
    <citation type="submission" date="2018-05" db="EMBL/GenBank/DDBJ databases">
        <authorList>
            <person name="Lanie J.A."/>
            <person name="Ng W.-L."/>
            <person name="Kazmierczak K.M."/>
            <person name="Andrzejewski T.M."/>
            <person name="Davidsen T.M."/>
            <person name="Wayne K.J."/>
            <person name="Tettelin H."/>
            <person name="Glass J.I."/>
            <person name="Rusch D."/>
            <person name="Podicherti R."/>
            <person name="Tsui H.-C.T."/>
            <person name="Winkler M.E."/>
        </authorList>
    </citation>
    <scope>NUCLEOTIDE SEQUENCE</scope>
</reference>
<accession>A0A382CPN7</accession>
<protein>
    <submittedName>
        <fullName evidence="1">Uncharacterized protein</fullName>
    </submittedName>
</protein>
<evidence type="ECO:0000313" key="1">
    <source>
        <dbReference type="EMBL" id="SVB27762.1"/>
    </source>
</evidence>
<organism evidence="1">
    <name type="scientific">marine metagenome</name>
    <dbReference type="NCBI Taxonomy" id="408172"/>
    <lineage>
        <taxon>unclassified sequences</taxon>
        <taxon>metagenomes</taxon>
        <taxon>ecological metagenomes</taxon>
    </lineage>
</organism>
<proteinExistence type="predicted"/>
<feature type="non-terminal residue" evidence="1">
    <location>
        <position position="1"/>
    </location>
</feature>